<feature type="signal peptide" evidence="1">
    <location>
        <begin position="1"/>
        <end position="18"/>
    </location>
</feature>
<reference evidence="2 3" key="1">
    <citation type="submission" date="2016-08" db="EMBL/GenBank/DDBJ databases">
        <title>Draft genome sequence of Candidatus Piscirickettsia litoralis, from seawater.</title>
        <authorList>
            <person name="Wan X."/>
            <person name="Lee A.J."/>
            <person name="Hou S."/>
            <person name="Donachie S.P."/>
        </authorList>
    </citation>
    <scope>NUCLEOTIDE SEQUENCE [LARGE SCALE GENOMIC DNA]</scope>
    <source>
        <strain evidence="2 3">Y2</strain>
    </source>
</reference>
<name>A0ABX3A3D5_9GAMM</name>
<keyword evidence="3" id="KW-1185">Reference proteome</keyword>
<evidence type="ECO:0008006" key="4">
    <source>
        <dbReference type="Google" id="ProtNLM"/>
    </source>
</evidence>
<keyword evidence="1" id="KW-0732">Signal</keyword>
<gene>
    <name evidence="2" type="ORF">BGC07_08955</name>
</gene>
<protein>
    <recommendedName>
        <fullName evidence="4">Lipoprotein</fullName>
    </recommendedName>
</protein>
<organism evidence="2 3">
    <name type="scientific">Piscirickettsia litoralis</name>
    <dbReference type="NCBI Taxonomy" id="1891921"/>
    <lineage>
        <taxon>Bacteria</taxon>
        <taxon>Pseudomonadati</taxon>
        <taxon>Pseudomonadota</taxon>
        <taxon>Gammaproteobacteria</taxon>
        <taxon>Thiotrichales</taxon>
        <taxon>Piscirickettsiaceae</taxon>
        <taxon>Piscirickettsia</taxon>
    </lineage>
</organism>
<dbReference type="PROSITE" id="PS51257">
    <property type="entry name" value="PROKAR_LIPOPROTEIN"/>
    <property type="match status" value="1"/>
</dbReference>
<dbReference type="EMBL" id="MDTU01000001">
    <property type="protein sequence ID" value="ODN43020.1"/>
    <property type="molecule type" value="Genomic_DNA"/>
</dbReference>
<evidence type="ECO:0000313" key="2">
    <source>
        <dbReference type="EMBL" id="ODN43020.1"/>
    </source>
</evidence>
<sequence length="95" mass="10591">MYRLLLIAALMLSLMSCATNKDDSINHICLINGIASPCTTQQFNGLKRQQRNQYKIITGCKKKNLDWVGGDPCCPPGYKQIGCIANLPCQCKELR</sequence>
<dbReference type="Proteomes" id="UP000094329">
    <property type="component" value="Unassembled WGS sequence"/>
</dbReference>
<accession>A0ABX3A3D5</accession>
<dbReference type="RefSeq" id="WP_069312817.1">
    <property type="nucleotide sequence ID" value="NZ_MDTU01000001.1"/>
</dbReference>
<proteinExistence type="predicted"/>
<evidence type="ECO:0000313" key="3">
    <source>
        <dbReference type="Proteomes" id="UP000094329"/>
    </source>
</evidence>
<evidence type="ECO:0000256" key="1">
    <source>
        <dbReference type="SAM" id="SignalP"/>
    </source>
</evidence>
<feature type="chain" id="PRO_5046090213" description="Lipoprotein" evidence="1">
    <location>
        <begin position="19"/>
        <end position="95"/>
    </location>
</feature>
<comment type="caution">
    <text evidence="2">The sequence shown here is derived from an EMBL/GenBank/DDBJ whole genome shotgun (WGS) entry which is preliminary data.</text>
</comment>